<feature type="region of interest" description="Disordered" evidence="2">
    <location>
        <begin position="205"/>
        <end position="246"/>
    </location>
</feature>
<gene>
    <name evidence="3" type="ORF">BN1723_017997</name>
</gene>
<dbReference type="AlphaFoldDB" id="A0A0G4LJZ0"/>
<organism evidence="3 4">
    <name type="scientific">Verticillium longisporum</name>
    <name type="common">Verticillium dahliae var. longisporum</name>
    <dbReference type="NCBI Taxonomy" id="100787"/>
    <lineage>
        <taxon>Eukaryota</taxon>
        <taxon>Fungi</taxon>
        <taxon>Dikarya</taxon>
        <taxon>Ascomycota</taxon>
        <taxon>Pezizomycotina</taxon>
        <taxon>Sordariomycetes</taxon>
        <taxon>Hypocreomycetidae</taxon>
        <taxon>Glomerellales</taxon>
        <taxon>Plectosphaerellaceae</taxon>
        <taxon>Verticillium</taxon>
    </lineage>
</organism>
<evidence type="ECO:0000313" key="4">
    <source>
        <dbReference type="Proteomes" id="UP000045706"/>
    </source>
</evidence>
<dbReference type="InterPro" id="IPR025527">
    <property type="entry name" value="HUWE1/Rev1_UBM"/>
</dbReference>
<keyword evidence="1" id="KW-0808">Transferase</keyword>
<feature type="compositionally biased region" description="Basic and acidic residues" evidence="2">
    <location>
        <begin position="28"/>
        <end position="85"/>
    </location>
</feature>
<evidence type="ECO:0000313" key="3">
    <source>
        <dbReference type="EMBL" id="CRK22357.1"/>
    </source>
</evidence>
<accession>A0A0G4LJZ0</accession>
<feature type="region of interest" description="Disordered" evidence="2">
    <location>
        <begin position="27"/>
        <end position="131"/>
    </location>
</feature>
<feature type="non-terminal residue" evidence="3">
    <location>
        <position position="246"/>
    </location>
</feature>
<dbReference type="Pfam" id="PF14377">
    <property type="entry name" value="UBM"/>
    <property type="match status" value="3"/>
</dbReference>
<feature type="compositionally biased region" description="Basic and acidic residues" evidence="2">
    <location>
        <begin position="205"/>
        <end position="222"/>
    </location>
</feature>
<evidence type="ECO:0000256" key="2">
    <source>
        <dbReference type="SAM" id="MobiDB-lite"/>
    </source>
</evidence>
<sequence>MVFGGSLYIDKAQRLLKLILSKLIPPAFEHEKKVKAEEEERRRVREEERKKREEEERRVREAKEAKEAEEKAERERKEAEEREAQQRLTAEALGSTDSDALTAGADPQAMEGVESHGATESATVPPANVPRVVTTIRGEEVDITELGIDPEYLAALPEEFREEVIAQTVSSRRSQAREDAAAGEQTEVFQEFLDALPEEMRSEIVQQERQEVRRREREEQRRQAAGGAAEQEMDAASILLTFPPEL</sequence>
<reference evidence="4" key="1">
    <citation type="submission" date="2015-05" db="EMBL/GenBank/DDBJ databases">
        <authorList>
            <person name="Fogelqvist Johan"/>
        </authorList>
    </citation>
    <scope>NUCLEOTIDE SEQUENCE [LARGE SCALE GENOMIC DNA]</scope>
</reference>
<evidence type="ECO:0000256" key="1">
    <source>
        <dbReference type="ARBA" id="ARBA00022679"/>
    </source>
</evidence>
<name>A0A0G4LJZ0_VERLO</name>
<dbReference type="Proteomes" id="UP000045706">
    <property type="component" value="Unassembled WGS sequence"/>
</dbReference>
<dbReference type="GO" id="GO:0016740">
    <property type="term" value="F:transferase activity"/>
    <property type="evidence" value="ECO:0007669"/>
    <property type="project" value="UniProtKB-KW"/>
</dbReference>
<protein>
    <submittedName>
        <fullName evidence="3">Uncharacterized protein</fullName>
    </submittedName>
</protein>
<proteinExistence type="predicted"/>
<dbReference type="EMBL" id="CVQI01013225">
    <property type="protein sequence ID" value="CRK22357.1"/>
    <property type="molecule type" value="Genomic_DNA"/>
</dbReference>